<name>A0A9W6Y8U3_9STRA</name>
<dbReference type="EMBL" id="BSXT01003933">
    <property type="protein sequence ID" value="GMF56225.1"/>
    <property type="molecule type" value="Genomic_DNA"/>
</dbReference>
<dbReference type="Proteomes" id="UP001165121">
    <property type="component" value="Unassembled WGS sequence"/>
</dbReference>
<dbReference type="AlphaFoldDB" id="A0A9W6Y8U3"/>
<evidence type="ECO:0000313" key="3">
    <source>
        <dbReference type="Proteomes" id="UP001165121"/>
    </source>
</evidence>
<comment type="caution">
    <text evidence="2">The sequence shown here is derived from an EMBL/GenBank/DDBJ whole genome shotgun (WGS) entry which is preliminary data.</text>
</comment>
<reference evidence="2" key="1">
    <citation type="submission" date="2023-04" db="EMBL/GenBank/DDBJ databases">
        <title>Phytophthora fragariaefolia NBRC 109709.</title>
        <authorList>
            <person name="Ichikawa N."/>
            <person name="Sato H."/>
            <person name="Tonouchi N."/>
        </authorList>
    </citation>
    <scope>NUCLEOTIDE SEQUENCE</scope>
    <source>
        <strain evidence="2">NBRC 109709</strain>
    </source>
</reference>
<organism evidence="2 3">
    <name type="scientific">Phytophthora fragariaefolia</name>
    <dbReference type="NCBI Taxonomy" id="1490495"/>
    <lineage>
        <taxon>Eukaryota</taxon>
        <taxon>Sar</taxon>
        <taxon>Stramenopiles</taxon>
        <taxon>Oomycota</taxon>
        <taxon>Peronosporomycetes</taxon>
        <taxon>Peronosporales</taxon>
        <taxon>Peronosporaceae</taxon>
        <taxon>Phytophthora</taxon>
    </lineage>
</organism>
<feature type="region of interest" description="Disordered" evidence="1">
    <location>
        <begin position="44"/>
        <end position="64"/>
    </location>
</feature>
<proteinExistence type="predicted"/>
<accession>A0A9W6Y8U3</accession>
<sequence>MNRHDTGDIGRSDASDAKKIDMMDTIHSVEAIDTIDLIDTEDTVDRKDPRHDTHYGHDRHDTHDIHGTHDRRLVTVNGASVASLGIIFTSRALFRNVQHTVRDQGDNLVLSTDGTYRIHFGGWTLVDCGGISMERSGAGYQRFRPCLYMFVRTECTPAYEHMYNALVKYASTFWGVKVKVRSASIDHAGAIASALESVWPHIEILTCWEHLLHQSPPFAATRTPRPTTTSTDTEVDAVLADAAAPRDALATPGAQPELSVTHSVQVATAMSVVASTSDATEQAGGVGVAIPDGTDQVSLRRRTVSGGVEQPEVARRCASAGAGRGDRAAAAIEVATEQGGMEGSTTPNTTAHTVVGQVTALDNTEQGGVANNAIPDSADKRANQLDVEEAKSETDEPPNPCEGFVDLDVFDRDNFMEGLRKERPLGPTPEDDVNVVATADLSDCESDADNEDVMADNAVALDGVDELEEVEMNEEDLNTGMFDLTDDDLRSIAESGWVVYDEEHSGKMDDTEYVDIHLC</sequence>
<dbReference type="OrthoDB" id="145525at2759"/>
<evidence type="ECO:0000256" key="1">
    <source>
        <dbReference type="SAM" id="MobiDB-lite"/>
    </source>
</evidence>
<keyword evidence="3" id="KW-1185">Reference proteome</keyword>
<protein>
    <submittedName>
        <fullName evidence="2">Unnamed protein product</fullName>
    </submittedName>
</protein>
<evidence type="ECO:0000313" key="2">
    <source>
        <dbReference type="EMBL" id="GMF56225.1"/>
    </source>
</evidence>
<gene>
    <name evidence="2" type="ORF">Pfra01_002382600</name>
</gene>